<organism evidence="1 2">
    <name type="scientific">Pyrenophora tritici-repentis</name>
    <dbReference type="NCBI Taxonomy" id="45151"/>
    <lineage>
        <taxon>Eukaryota</taxon>
        <taxon>Fungi</taxon>
        <taxon>Dikarya</taxon>
        <taxon>Ascomycota</taxon>
        <taxon>Pezizomycotina</taxon>
        <taxon>Dothideomycetes</taxon>
        <taxon>Pleosporomycetidae</taxon>
        <taxon>Pleosporales</taxon>
        <taxon>Pleosporineae</taxon>
        <taxon>Pleosporaceae</taxon>
        <taxon>Pyrenophora</taxon>
    </lineage>
</organism>
<reference evidence="2" key="1">
    <citation type="journal article" date="2022" name="Microb. Genom.">
        <title>A global pangenome for the wheat fungal pathogen Pyrenophora tritici-repentis and prediction of effector protein structural homology.</title>
        <authorList>
            <person name="Moolhuijzen P.M."/>
            <person name="See P.T."/>
            <person name="Shi G."/>
            <person name="Powell H.R."/>
            <person name="Cockram J."/>
            <person name="Jorgensen L.N."/>
            <person name="Benslimane H."/>
            <person name="Strelkov S.E."/>
            <person name="Turner J."/>
            <person name="Liu Z."/>
            <person name="Moffat C.S."/>
        </authorList>
    </citation>
    <scope>NUCLEOTIDE SEQUENCE [LARGE SCALE GENOMIC DNA]</scope>
</reference>
<name>A0A922NEZ3_9PLEO</name>
<dbReference type="Proteomes" id="UP000249757">
    <property type="component" value="Unassembled WGS sequence"/>
</dbReference>
<dbReference type="EMBL" id="NRDI02000008">
    <property type="protein sequence ID" value="KAI1514290.1"/>
    <property type="molecule type" value="Genomic_DNA"/>
</dbReference>
<keyword evidence="2" id="KW-1185">Reference proteome</keyword>
<evidence type="ECO:0000313" key="1">
    <source>
        <dbReference type="EMBL" id="KAI1514290.1"/>
    </source>
</evidence>
<comment type="caution">
    <text evidence="1">The sequence shown here is derived from an EMBL/GenBank/DDBJ whole genome shotgun (WGS) entry which is preliminary data.</text>
</comment>
<proteinExistence type="predicted"/>
<dbReference type="AlphaFoldDB" id="A0A922NEZ3"/>
<evidence type="ECO:0000313" key="2">
    <source>
        <dbReference type="Proteomes" id="UP000249757"/>
    </source>
</evidence>
<accession>A0A922NEZ3</accession>
<sequence length="47" mass="5259">MLREFGEKTPVTVDCRITETRPLFETSAKHSDIAATAQRALSQKPKV</sequence>
<protein>
    <submittedName>
        <fullName evidence="1">Uncharacterized protein</fullName>
    </submittedName>
</protein>
<gene>
    <name evidence="1" type="ORF">Ptr86124_006920</name>
</gene>